<dbReference type="InterPro" id="IPR021443">
    <property type="entry name" value="DUF3093"/>
</dbReference>
<keyword evidence="1" id="KW-0472">Membrane</keyword>
<protein>
    <recommendedName>
        <fullName evidence="4">DUF3093 family protein</fullName>
    </recommendedName>
</protein>
<name>A0A9W6KU89_9ACTN</name>
<sequence>MRIGGHRQTGVQLPHVYVHSSGVLSFDTHPAPPRAGANTYPGQVTQPNPYRERLSLSWWLWLPALAVAGALAAEVKLGAPGAATWIAYLILLPLTVGGLWWLGRIRIEVSNGELRVDDAHIPLRYVGEVTPVSAADKHDLLGPYADPEAFVVQRPWIGPAVRVDVRDDADPTPYWLISTRHPDALVAALREAQASMTR</sequence>
<evidence type="ECO:0008006" key="4">
    <source>
        <dbReference type="Google" id="ProtNLM"/>
    </source>
</evidence>
<feature type="transmembrane region" description="Helical" evidence="1">
    <location>
        <begin position="85"/>
        <end position="102"/>
    </location>
</feature>
<keyword evidence="1" id="KW-0812">Transmembrane</keyword>
<feature type="transmembrane region" description="Helical" evidence="1">
    <location>
        <begin position="56"/>
        <end position="73"/>
    </location>
</feature>
<dbReference type="Proteomes" id="UP001143480">
    <property type="component" value="Unassembled WGS sequence"/>
</dbReference>
<evidence type="ECO:0000256" key="1">
    <source>
        <dbReference type="SAM" id="Phobius"/>
    </source>
</evidence>
<keyword evidence="3" id="KW-1185">Reference proteome</keyword>
<gene>
    <name evidence="2" type="ORF">GCM10017581_083710</name>
</gene>
<proteinExistence type="predicted"/>
<reference evidence="2" key="1">
    <citation type="journal article" date="2014" name="Int. J. Syst. Evol. Microbiol.">
        <title>Complete genome sequence of Corynebacterium casei LMG S-19264T (=DSM 44701T), isolated from a smear-ripened cheese.</title>
        <authorList>
            <consortium name="US DOE Joint Genome Institute (JGI-PGF)"/>
            <person name="Walter F."/>
            <person name="Albersmeier A."/>
            <person name="Kalinowski J."/>
            <person name="Ruckert C."/>
        </authorList>
    </citation>
    <scope>NUCLEOTIDE SEQUENCE</scope>
    <source>
        <strain evidence="2">VKM Ac-1321</strain>
    </source>
</reference>
<dbReference type="AlphaFoldDB" id="A0A9W6KU89"/>
<keyword evidence="1" id="KW-1133">Transmembrane helix</keyword>
<dbReference type="Pfam" id="PF11292">
    <property type="entry name" value="DUF3093"/>
    <property type="match status" value="1"/>
</dbReference>
<accession>A0A9W6KU89</accession>
<reference evidence="2" key="2">
    <citation type="submission" date="2023-01" db="EMBL/GenBank/DDBJ databases">
        <authorList>
            <person name="Sun Q."/>
            <person name="Evtushenko L."/>
        </authorList>
    </citation>
    <scope>NUCLEOTIDE SEQUENCE</scope>
    <source>
        <strain evidence="2">VKM Ac-1321</strain>
    </source>
</reference>
<dbReference type="EMBL" id="BSFP01000075">
    <property type="protein sequence ID" value="GLL06621.1"/>
    <property type="molecule type" value="Genomic_DNA"/>
</dbReference>
<comment type="caution">
    <text evidence="2">The sequence shown here is derived from an EMBL/GenBank/DDBJ whole genome shotgun (WGS) entry which is preliminary data.</text>
</comment>
<evidence type="ECO:0000313" key="2">
    <source>
        <dbReference type="EMBL" id="GLL06621.1"/>
    </source>
</evidence>
<organism evidence="2 3">
    <name type="scientific">Dactylosporangium matsuzakiense</name>
    <dbReference type="NCBI Taxonomy" id="53360"/>
    <lineage>
        <taxon>Bacteria</taxon>
        <taxon>Bacillati</taxon>
        <taxon>Actinomycetota</taxon>
        <taxon>Actinomycetes</taxon>
        <taxon>Micromonosporales</taxon>
        <taxon>Micromonosporaceae</taxon>
        <taxon>Dactylosporangium</taxon>
    </lineage>
</organism>
<evidence type="ECO:0000313" key="3">
    <source>
        <dbReference type="Proteomes" id="UP001143480"/>
    </source>
</evidence>